<dbReference type="Pfam" id="PF00496">
    <property type="entry name" value="SBP_bac_5"/>
    <property type="match status" value="1"/>
</dbReference>
<evidence type="ECO:0000256" key="4">
    <source>
        <dbReference type="SAM" id="SignalP"/>
    </source>
</evidence>
<dbReference type="HOGENOM" id="CLU_017028_8_6_0"/>
<feature type="signal peptide" evidence="4">
    <location>
        <begin position="1"/>
        <end position="21"/>
    </location>
</feature>
<dbReference type="GO" id="GO:0043190">
    <property type="term" value="C:ATP-binding cassette (ABC) transporter complex"/>
    <property type="evidence" value="ECO:0007669"/>
    <property type="project" value="InterPro"/>
</dbReference>
<dbReference type="RefSeq" id="WP_013006891.1">
    <property type="nucleotide sequence ID" value="NC_013939.1"/>
</dbReference>
<evidence type="ECO:0000313" key="6">
    <source>
        <dbReference type="EMBL" id="BAI79643.1"/>
    </source>
</evidence>
<keyword evidence="3 4" id="KW-0732">Signal</keyword>
<evidence type="ECO:0000256" key="1">
    <source>
        <dbReference type="ARBA" id="ARBA00005695"/>
    </source>
</evidence>
<evidence type="ECO:0000256" key="3">
    <source>
        <dbReference type="ARBA" id="ARBA00022729"/>
    </source>
</evidence>
<comment type="similarity">
    <text evidence="1">Belongs to the bacterial solute-binding protein 5 family.</text>
</comment>
<protein>
    <submittedName>
        <fullName evidence="6">Peptide/nickel ABC transporter, substrate-binding protein</fullName>
    </submittedName>
</protein>
<keyword evidence="7" id="KW-1185">Reference proteome</keyword>
<dbReference type="PIRSF" id="PIRSF002741">
    <property type="entry name" value="MppA"/>
    <property type="match status" value="1"/>
</dbReference>
<dbReference type="PROSITE" id="PS01040">
    <property type="entry name" value="SBP_BACTERIAL_5"/>
    <property type="match status" value="1"/>
</dbReference>
<dbReference type="Gene3D" id="3.10.105.10">
    <property type="entry name" value="Dipeptide-binding Protein, Domain 3"/>
    <property type="match status" value="1"/>
</dbReference>
<dbReference type="KEGG" id="ddf:DEFDS_0131"/>
<dbReference type="InterPro" id="IPR030678">
    <property type="entry name" value="Peptide/Ni-bd"/>
</dbReference>
<dbReference type="GO" id="GO:0015833">
    <property type="term" value="P:peptide transport"/>
    <property type="evidence" value="ECO:0007669"/>
    <property type="project" value="TreeGrafter"/>
</dbReference>
<dbReference type="CDD" id="cd08514">
    <property type="entry name" value="PBP2_AppA_like"/>
    <property type="match status" value="1"/>
</dbReference>
<dbReference type="Proteomes" id="UP000001520">
    <property type="component" value="Chromosome"/>
</dbReference>
<evidence type="ECO:0000313" key="7">
    <source>
        <dbReference type="Proteomes" id="UP000001520"/>
    </source>
</evidence>
<dbReference type="InterPro" id="IPR000914">
    <property type="entry name" value="SBP_5_dom"/>
</dbReference>
<dbReference type="InterPro" id="IPR023765">
    <property type="entry name" value="SBP_5_CS"/>
</dbReference>
<feature type="domain" description="Solute-binding protein family 5" evidence="5">
    <location>
        <begin position="87"/>
        <end position="452"/>
    </location>
</feature>
<gene>
    <name evidence="6" type="ordered locus">DEFDS_0131</name>
</gene>
<dbReference type="FunFam" id="3.10.105.10:FF:000006">
    <property type="entry name" value="Peptide ABC transporter substrate-binding protein"/>
    <property type="match status" value="1"/>
</dbReference>
<sequence>MIFAKRLFLLLLLIFVFTSCGTNEEPVSKKNKEKLENETVAFGDALVEGSIGDASNLIPILATDSASHSVAGLIYNGLLKYDKNLNLVGDLAEKWEVSEDKKVITFYLKKGVKWQDGKPFTSEDVKYTYEIIVDDKTPTAYDADFRLIEKVETPDNYTVKVYYKMAYAPALASWTVSILPAHLLKGKPITKSPLQRKPIGTGPYKFLEWKSQDHITLVANEDYFEGKPHIERYIYRVIPDTSSMFLELLNQNIDMMGLFPLQYTKQTENTRFKKYYKKYKYLANSYTYIGYNLKNSLFADKRVRQALTYATPKDDIIKGVLFGLGVKATGPYKPGTIWYNPNVKKYDYNLEKAKELLKEVGWSDVDGDGILEKSGKKFKITILTNQGNSSRSRIAEIVQQSWEKIGIKVEIRILEWATFISEYIDKRNFQVVILGWSIPQEPDLYDVWHSSNCRDKKLNFICYQNKEVDNLIEKARVEFDVEKRKSYYHKIQEILAEDQPYTFLYVPDALIALHKRFRNVSPAPAGLMYNFIDWYVPKAEQRYHFTK</sequence>
<dbReference type="EMBL" id="AP011529">
    <property type="protein sequence ID" value="BAI79643.1"/>
    <property type="molecule type" value="Genomic_DNA"/>
</dbReference>
<dbReference type="PANTHER" id="PTHR30290:SF38">
    <property type="entry name" value="D,D-DIPEPTIDE-BINDING PERIPLASMIC PROTEIN DDPA-RELATED"/>
    <property type="match status" value="1"/>
</dbReference>
<dbReference type="AlphaFoldDB" id="D3PAM0"/>
<name>D3PAM0_DEFDS</name>
<dbReference type="GO" id="GO:1904680">
    <property type="term" value="F:peptide transmembrane transporter activity"/>
    <property type="evidence" value="ECO:0007669"/>
    <property type="project" value="TreeGrafter"/>
</dbReference>
<proteinExistence type="inferred from homology"/>
<dbReference type="GO" id="GO:0030288">
    <property type="term" value="C:outer membrane-bounded periplasmic space"/>
    <property type="evidence" value="ECO:0007669"/>
    <property type="project" value="UniProtKB-ARBA"/>
</dbReference>
<dbReference type="InterPro" id="IPR039424">
    <property type="entry name" value="SBP_5"/>
</dbReference>
<accession>D3PAM0</accession>
<dbReference type="SUPFAM" id="SSF53850">
    <property type="entry name" value="Periplasmic binding protein-like II"/>
    <property type="match status" value="1"/>
</dbReference>
<dbReference type="PROSITE" id="PS51257">
    <property type="entry name" value="PROKAR_LIPOPROTEIN"/>
    <property type="match status" value="1"/>
</dbReference>
<organism evidence="6 7">
    <name type="scientific">Deferribacter desulfuricans (strain DSM 14783 / JCM 11476 / NBRC 101012 / SSM1)</name>
    <dbReference type="NCBI Taxonomy" id="639282"/>
    <lineage>
        <taxon>Bacteria</taxon>
        <taxon>Pseudomonadati</taxon>
        <taxon>Deferribacterota</taxon>
        <taxon>Deferribacteres</taxon>
        <taxon>Deferribacterales</taxon>
        <taxon>Deferribacteraceae</taxon>
        <taxon>Deferribacter</taxon>
    </lineage>
</organism>
<dbReference type="PANTHER" id="PTHR30290">
    <property type="entry name" value="PERIPLASMIC BINDING COMPONENT OF ABC TRANSPORTER"/>
    <property type="match status" value="1"/>
</dbReference>
<dbReference type="eggNOG" id="COG0747">
    <property type="taxonomic scope" value="Bacteria"/>
</dbReference>
<dbReference type="STRING" id="639282.DEFDS_0131"/>
<evidence type="ECO:0000256" key="2">
    <source>
        <dbReference type="ARBA" id="ARBA00022448"/>
    </source>
</evidence>
<evidence type="ECO:0000259" key="5">
    <source>
        <dbReference type="Pfam" id="PF00496"/>
    </source>
</evidence>
<keyword evidence="2" id="KW-0813">Transport</keyword>
<feature type="chain" id="PRO_5003049094" evidence="4">
    <location>
        <begin position="22"/>
        <end position="547"/>
    </location>
</feature>
<dbReference type="Gene3D" id="3.40.190.10">
    <property type="entry name" value="Periplasmic binding protein-like II"/>
    <property type="match status" value="1"/>
</dbReference>
<dbReference type="Gene3D" id="3.90.76.10">
    <property type="entry name" value="Dipeptide-binding Protein, Domain 1"/>
    <property type="match status" value="1"/>
</dbReference>
<dbReference type="OrthoDB" id="9772924at2"/>
<reference evidence="6 7" key="1">
    <citation type="journal article" date="2010" name="DNA Res.">
        <title>Bacterial lifestyle in a deep-sea hydrothermal vent chimney revealed by the genome sequence of the thermophilic bacterium Deferribacter desulfuricans SSM1.</title>
        <authorList>
            <person name="Takaki Y."/>
            <person name="Shimamura S."/>
            <person name="Nakagawa S."/>
            <person name="Fukuhara Y."/>
            <person name="Horikawa H."/>
            <person name="Ankai A."/>
            <person name="Harada T."/>
            <person name="Hosoyama A."/>
            <person name="Oguchi A."/>
            <person name="Fukui S."/>
            <person name="Fujita N."/>
            <person name="Takami H."/>
            <person name="Takai K."/>
        </authorList>
    </citation>
    <scope>NUCLEOTIDE SEQUENCE [LARGE SCALE GENOMIC DNA]</scope>
    <source>
        <strain evidence="7">DSM 14783 / JCM 11476 / NBRC 101012 / SSM1</strain>
    </source>
</reference>